<dbReference type="EMBL" id="JAVHJL010000005">
    <property type="protein sequence ID" value="KAK6502786.1"/>
    <property type="molecule type" value="Genomic_DNA"/>
</dbReference>
<proteinExistence type="predicted"/>
<evidence type="ECO:0000313" key="2">
    <source>
        <dbReference type="Proteomes" id="UP001370758"/>
    </source>
</evidence>
<sequence>MTTQIPRPRKVSIDMDIHKSLPPLPPEPRTPTTITVTRHFPKTVARSASYSVLRPPISAPISRNREVSCDFPNLAKLKSELFGDGQGGGNEGEGGGEKRICNITALIKSPGEPVPDDPELYECSAWWAGRYMAISDRLKCEMPRASEEEREEKARSQMFALCGDNTQKQRSLQIWWINFTMKQDLREETRKQKAVV</sequence>
<dbReference type="AlphaFoldDB" id="A0AAV9W6B5"/>
<name>A0AAV9W6B5_9PEZI</name>
<protein>
    <submittedName>
        <fullName evidence="1">Uncharacterized protein</fullName>
    </submittedName>
</protein>
<reference evidence="1 2" key="1">
    <citation type="submission" date="2023-08" db="EMBL/GenBank/DDBJ databases">
        <authorList>
            <person name="Palmer J.M."/>
        </authorList>
    </citation>
    <scope>NUCLEOTIDE SEQUENCE [LARGE SCALE GENOMIC DNA]</scope>
    <source>
        <strain evidence="1 2">TWF481</strain>
    </source>
</reference>
<organism evidence="1 2">
    <name type="scientific">Arthrobotrys musiformis</name>
    <dbReference type="NCBI Taxonomy" id="47236"/>
    <lineage>
        <taxon>Eukaryota</taxon>
        <taxon>Fungi</taxon>
        <taxon>Dikarya</taxon>
        <taxon>Ascomycota</taxon>
        <taxon>Pezizomycotina</taxon>
        <taxon>Orbiliomycetes</taxon>
        <taxon>Orbiliales</taxon>
        <taxon>Orbiliaceae</taxon>
        <taxon>Arthrobotrys</taxon>
    </lineage>
</organism>
<comment type="caution">
    <text evidence="1">The sequence shown here is derived from an EMBL/GenBank/DDBJ whole genome shotgun (WGS) entry which is preliminary data.</text>
</comment>
<accession>A0AAV9W6B5</accession>
<dbReference type="Proteomes" id="UP001370758">
    <property type="component" value="Unassembled WGS sequence"/>
</dbReference>
<keyword evidence="2" id="KW-1185">Reference proteome</keyword>
<gene>
    <name evidence="1" type="ORF">TWF481_007833</name>
</gene>
<evidence type="ECO:0000313" key="1">
    <source>
        <dbReference type="EMBL" id="KAK6502786.1"/>
    </source>
</evidence>